<evidence type="ECO:0000256" key="3">
    <source>
        <dbReference type="ARBA" id="ARBA00023274"/>
    </source>
</evidence>
<evidence type="ECO:0000313" key="7">
    <source>
        <dbReference type="Proteomes" id="UP000322530"/>
    </source>
</evidence>
<evidence type="ECO:0000256" key="1">
    <source>
        <dbReference type="ARBA" id="ARBA00008760"/>
    </source>
</evidence>
<keyword evidence="3 5" id="KW-0687">Ribonucleoprotein</keyword>
<name>A0A5A5TIE0_9CHLR</name>
<dbReference type="InterPro" id="IPR026569">
    <property type="entry name" value="Ribosomal_bL28"/>
</dbReference>
<evidence type="ECO:0000256" key="5">
    <source>
        <dbReference type="HAMAP-Rule" id="MF_00373"/>
    </source>
</evidence>
<accession>A0A5A5TIE0</accession>
<dbReference type="GO" id="GO:0003735">
    <property type="term" value="F:structural constituent of ribosome"/>
    <property type="evidence" value="ECO:0007669"/>
    <property type="project" value="InterPro"/>
</dbReference>
<dbReference type="HAMAP" id="MF_00373">
    <property type="entry name" value="Ribosomal_bL28"/>
    <property type="match status" value="1"/>
</dbReference>
<gene>
    <name evidence="5" type="primary">rpmB</name>
    <name evidence="6" type="ORF">KDI_49350</name>
</gene>
<comment type="similarity">
    <text evidence="1 5">Belongs to the bacterial ribosomal protein bL28 family.</text>
</comment>
<keyword evidence="2 5" id="KW-0689">Ribosomal protein</keyword>
<evidence type="ECO:0000313" key="6">
    <source>
        <dbReference type="EMBL" id="GCF11371.1"/>
    </source>
</evidence>
<reference evidence="6 7" key="1">
    <citation type="submission" date="2019-01" db="EMBL/GenBank/DDBJ databases">
        <title>Draft genome sequence of Dictyobacter sp. Uno17.</title>
        <authorList>
            <person name="Wang C.M."/>
            <person name="Zheng Y."/>
            <person name="Sakai Y."/>
            <person name="Abe K."/>
            <person name="Yokota A."/>
            <person name="Yabe S."/>
        </authorList>
    </citation>
    <scope>NUCLEOTIDE SEQUENCE [LARGE SCALE GENOMIC DNA]</scope>
    <source>
        <strain evidence="6 7">Uno17</strain>
    </source>
</reference>
<dbReference type="InterPro" id="IPR001383">
    <property type="entry name" value="Ribosomal_bL28_bact-type"/>
</dbReference>
<keyword evidence="7" id="KW-1185">Reference proteome</keyword>
<sequence>MSAGRCDICERKPMYGNHVPFSQHRTRRRFVLNVQRRRIEVNGAPRLVNICTRCLRTMSKLPKER</sequence>
<dbReference type="GO" id="GO:1990904">
    <property type="term" value="C:ribonucleoprotein complex"/>
    <property type="evidence" value="ECO:0007669"/>
    <property type="project" value="UniProtKB-KW"/>
</dbReference>
<organism evidence="6 7">
    <name type="scientific">Dictyobacter arantiisoli</name>
    <dbReference type="NCBI Taxonomy" id="2014874"/>
    <lineage>
        <taxon>Bacteria</taxon>
        <taxon>Bacillati</taxon>
        <taxon>Chloroflexota</taxon>
        <taxon>Ktedonobacteria</taxon>
        <taxon>Ktedonobacterales</taxon>
        <taxon>Dictyobacteraceae</taxon>
        <taxon>Dictyobacter</taxon>
    </lineage>
</organism>
<dbReference type="InterPro" id="IPR034704">
    <property type="entry name" value="Ribosomal_bL28/bL31-like_sf"/>
</dbReference>
<dbReference type="RefSeq" id="WP_149404201.1">
    <property type="nucleotide sequence ID" value="NZ_BIXY01000107.1"/>
</dbReference>
<comment type="caution">
    <text evidence="6">The sequence shown here is derived from an EMBL/GenBank/DDBJ whole genome shotgun (WGS) entry which is preliminary data.</text>
</comment>
<dbReference type="Gene3D" id="2.30.170.40">
    <property type="entry name" value="Ribosomal protein L28/L24"/>
    <property type="match status" value="1"/>
</dbReference>
<dbReference type="Pfam" id="PF00830">
    <property type="entry name" value="Ribosomal_L28"/>
    <property type="match status" value="1"/>
</dbReference>
<evidence type="ECO:0000256" key="2">
    <source>
        <dbReference type="ARBA" id="ARBA00022980"/>
    </source>
</evidence>
<dbReference type="Proteomes" id="UP000322530">
    <property type="component" value="Unassembled WGS sequence"/>
</dbReference>
<dbReference type="PANTHER" id="PTHR39080">
    <property type="entry name" value="50S RIBOSOMAL PROTEIN L28"/>
    <property type="match status" value="1"/>
</dbReference>
<dbReference type="AlphaFoldDB" id="A0A5A5TIE0"/>
<dbReference type="NCBIfam" id="TIGR00009">
    <property type="entry name" value="L28"/>
    <property type="match status" value="1"/>
</dbReference>
<protein>
    <recommendedName>
        <fullName evidence="4 5">Large ribosomal subunit protein bL28</fullName>
    </recommendedName>
</protein>
<dbReference type="GO" id="GO:0005840">
    <property type="term" value="C:ribosome"/>
    <property type="evidence" value="ECO:0007669"/>
    <property type="project" value="UniProtKB-KW"/>
</dbReference>
<dbReference type="SUPFAM" id="SSF143800">
    <property type="entry name" value="L28p-like"/>
    <property type="match status" value="1"/>
</dbReference>
<dbReference type="PANTHER" id="PTHR39080:SF1">
    <property type="entry name" value="LARGE RIBOSOMAL SUBUNIT PROTEIN BL28A"/>
    <property type="match status" value="1"/>
</dbReference>
<dbReference type="InterPro" id="IPR037147">
    <property type="entry name" value="Ribosomal_bL28_sf"/>
</dbReference>
<proteinExistence type="inferred from homology"/>
<dbReference type="GO" id="GO:0006412">
    <property type="term" value="P:translation"/>
    <property type="evidence" value="ECO:0007669"/>
    <property type="project" value="UniProtKB-UniRule"/>
</dbReference>
<dbReference type="EMBL" id="BIXY01000107">
    <property type="protein sequence ID" value="GCF11371.1"/>
    <property type="molecule type" value="Genomic_DNA"/>
</dbReference>
<evidence type="ECO:0000256" key="4">
    <source>
        <dbReference type="ARBA" id="ARBA00035174"/>
    </source>
</evidence>
<dbReference type="InterPro" id="IPR050096">
    <property type="entry name" value="Bacterial_rp_bL28"/>
</dbReference>